<dbReference type="PANTHER" id="PTHR13767:SF2">
    <property type="entry name" value="PSEUDOURIDYLATE SYNTHASE TRUB1"/>
    <property type="match status" value="1"/>
</dbReference>
<dbReference type="PANTHER" id="PTHR13767">
    <property type="entry name" value="TRNA-PSEUDOURIDINE SYNTHASE"/>
    <property type="match status" value="1"/>
</dbReference>
<dbReference type="InterPro" id="IPR002501">
    <property type="entry name" value="PsdUridine_synth_N"/>
</dbReference>
<dbReference type="EMBL" id="CP115611">
    <property type="protein sequence ID" value="WBW70935.1"/>
    <property type="molecule type" value="Genomic_DNA"/>
</dbReference>
<organism evidence="8 9">
    <name type="scientific">Schizosaccharomyces osmophilus</name>
    <dbReference type="NCBI Taxonomy" id="2545709"/>
    <lineage>
        <taxon>Eukaryota</taxon>
        <taxon>Fungi</taxon>
        <taxon>Dikarya</taxon>
        <taxon>Ascomycota</taxon>
        <taxon>Taphrinomycotina</taxon>
        <taxon>Schizosaccharomycetes</taxon>
        <taxon>Schizosaccharomycetales</taxon>
        <taxon>Schizosaccharomycetaceae</taxon>
        <taxon>Schizosaccharomyces</taxon>
    </lineage>
</organism>
<keyword evidence="9" id="KW-1185">Reference proteome</keyword>
<comment type="similarity">
    <text evidence="2">Belongs to the pseudouridine synthase TruB family.</text>
</comment>
<feature type="region of interest" description="Disordered" evidence="6">
    <location>
        <begin position="209"/>
        <end position="300"/>
    </location>
</feature>
<evidence type="ECO:0000313" key="8">
    <source>
        <dbReference type="EMBL" id="WBW70935.1"/>
    </source>
</evidence>
<name>A0AAE9W6K4_9SCHI</name>
<feature type="domain" description="Pseudouridine synthase II N-terminal" evidence="7">
    <location>
        <begin position="58"/>
        <end position="187"/>
    </location>
</feature>
<dbReference type="HAMAP" id="MF_01080">
    <property type="entry name" value="TruB_bact"/>
    <property type="match status" value="1"/>
</dbReference>
<dbReference type="GO" id="GO:1990481">
    <property type="term" value="P:mRNA pseudouridine synthesis"/>
    <property type="evidence" value="ECO:0007669"/>
    <property type="project" value="TreeGrafter"/>
</dbReference>
<dbReference type="Pfam" id="PF01509">
    <property type="entry name" value="TruB_N"/>
    <property type="match status" value="1"/>
</dbReference>
<evidence type="ECO:0000313" key="9">
    <source>
        <dbReference type="Proteomes" id="UP001212411"/>
    </source>
</evidence>
<dbReference type="GeneID" id="80873580"/>
<dbReference type="Proteomes" id="UP001212411">
    <property type="component" value="Chromosome 1"/>
</dbReference>
<feature type="compositionally biased region" description="Basic and acidic residues" evidence="6">
    <location>
        <begin position="256"/>
        <end position="292"/>
    </location>
</feature>
<dbReference type="InterPro" id="IPR014780">
    <property type="entry name" value="tRNA_psdUridine_synth_TruB"/>
</dbReference>
<feature type="compositionally biased region" description="Basic and acidic residues" evidence="6">
    <location>
        <begin position="209"/>
        <end position="242"/>
    </location>
</feature>
<evidence type="ECO:0000256" key="4">
    <source>
        <dbReference type="ARBA" id="ARBA00022694"/>
    </source>
</evidence>
<evidence type="ECO:0000256" key="3">
    <source>
        <dbReference type="ARBA" id="ARBA00012787"/>
    </source>
</evidence>
<keyword evidence="4" id="KW-0819">tRNA processing</keyword>
<evidence type="ECO:0000259" key="7">
    <source>
        <dbReference type="Pfam" id="PF01509"/>
    </source>
</evidence>
<proteinExistence type="inferred from homology"/>
<evidence type="ECO:0000256" key="2">
    <source>
        <dbReference type="ARBA" id="ARBA00008999"/>
    </source>
</evidence>
<evidence type="ECO:0000256" key="6">
    <source>
        <dbReference type="SAM" id="MobiDB-lite"/>
    </source>
</evidence>
<dbReference type="GO" id="GO:0003723">
    <property type="term" value="F:RNA binding"/>
    <property type="evidence" value="ECO:0007669"/>
    <property type="project" value="InterPro"/>
</dbReference>
<dbReference type="GO" id="GO:0005634">
    <property type="term" value="C:nucleus"/>
    <property type="evidence" value="ECO:0007669"/>
    <property type="project" value="TreeGrafter"/>
</dbReference>
<dbReference type="RefSeq" id="XP_056035178.1">
    <property type="nucleotide sequence ID" value="XM_056178891.1"/>
</dbReference>
<dbReference type="GO" id="GO:0006400">
    <property type="term" value="P:tRNA modification"/>
    <property type="evidence" value="ECO:0007669"/>
    <property type="project" value="TreeGrafter"/>
</dbReference>
<dbReference type="EC" id="5.4.99.25" evidence="3"/>
<gene>
    <name evidence="8" type="primary">pus4</name>
    <name evidence="8" type="ORF">SOMG_00093</name>
</gene>
<dbReference type="SUPFAM" id="SSF55120">
    <property type="entry name" value="Pseudouridine synthase"/>
    <property type="match status" value="1"/>
</dbReference>
<dbReference type="InterPro" id="IPR020103">
    <property type="entry name" value="PsdUridine_synth_cat_dom_sf"/>
</dbReference>
<keyword evidence="5" id="KW-0413">Isomerase</keyword>
<evidence type="ECO:0000256" key="5">
    <source>
        <dbReference type="ARBA" id="ARBA00023235"/>
    </source>
</evidence>
<dbReference type="AlphaFoldDB" id="A0AAE9W6K4"/>
<dbReference type="Gene3D" id="3.30.2350.10">
    <property type="entry name" value="Pseudouridine synthase"/>
    <property type="match status" value="1"/>
</dbReference>
<protein>
    <recommendedName>
        <fullName evidence="3">tRNA pseudouridine(55) synthase</fullName>
        <ecNumber evidence="3">5.4.99.25</ecNumber>
    </recommendedName>
</protein>
<reference evidence="8 9" key="1">
    <citation type="journal article" date="2023" name="G3 (Bethesda)">
        <title>A high-quality reference genome for the fission yeast Schizosaccharomyces osmophilus.</title>
        <authorList>
            <person name="Jia G.S."/>
            <person name="Zhang W.C."/>
            <person name="Liang Y."/>
            <person name="Liu X.H."/>
            <person name="Rhind N."/>
            <person name="Pidoux A."/>
            <person name="Brysch-Herzberg M."/>
            <person name="Du L.L."/>
        </authorList>
    </citation>
    <scope>NUCLEOTIDE SEQUENCE [LARGE SCALE GENOMIC DNA]</scope>
    <source>
        <strain evidence="8 9">CBS 15793</strain>
    </source>
</reference>
<dbReference type="GO" id="GO:0160148">
    <property type="term" value="F:tRNA pseudouridine(55) synthase activity"/>
    <property type="evidence" value="ECO:0007669"/>
    <property type="project" value="UniProtKB-EC"/>
</dbReference>
<accession>A0AAE9W6K4</accession>
<comment type="catalytic activity">
    <reaction evidence="1">
        <text>a uridine in mRNA = a pseudouridine in mRNA</text>
        <dbReference type="Rhea" id="RHEA:56644"/>
        <dbReference type="Rhea" id="RHEA-COMP:14658"/>
        <dbReference type="Rhea" id="RHEA-COMP:14659"/>
        <dbReference type="ChEBI" id="CHEBI:65314"/>
        <dbReference type="ChEBI" id="CHEBI:65315"/>
    </reaction>
</comment>
<evidence type="ECO:0000256" key="1">
    <source>
        <dbReference type="ARBA" id="ARBA00001166"/>
    </source>
</evidence>
<sequence length="377" mass="41645">MKGGLIAINKPSGKSSAQCLNEIKAIISKSELAKFFQSDPPHPNDKNSKRKKWKRNDIKIGHGGTLDPLASGVLVVGLGIGTKQLPTLLSCVKTYKATCLFGCSTNTYDSSGKIIRVATKIPSKEEVADGLAAFRGDILQLPPLYSALHIQGKRLYEYAREGLPLPEAVKPRPMKCDHLELVEFHEKGQHSYNDPDVFASKEEIESEELLRPVSDFEKKEAVNNSEIAKENDSPQESKDDFQQKSSVEDAPAVKSASDESVPKTEEKDDQTSKNEPKGKKRKLEVTDLERGSRPPIGPSAVLDMSVSSGFYVRSVIHDLAHHIGSEAHMVDLIRTQQGDFVLDGDACFEFEEFQSAGWEQKLASLLKLDLDIENKEN</sequence>
<dbReference type="KEGG" id="som:SOMG_00093"/>